<protein>
    <submittedName>
        <fullName evidence="2">Uncharacterized protein</fullName>
    </submittedName>
</protein>
<feature type="region of interest" description="Disordered" evidence="1">
    <location>
        <begin position="63"/>
        <end position="102"/>
    </location>
</feature>
<evidence type="ECO:0000313" key="2">
    <source>
        <dbReference type="EMBL" id="KAJ7647866.1"/>
    </source>
</evidence>
<feature type="compositionally biased region" description="Polar residues" evidence="1">
    <location>
        <begin position="81"/>
        <end position="91"/>
    </location>
</feature>
<feature type="region of interest" description="Disordered" evidence="1">
    <location>
        <begin position="15"/>
        <end position="34"/>
    </location>
</feature>
<proteinExistence type="predicted"/>
<reference evidence="2" key="1">
    <citation type="submission" date="2023-03" db="EMBL/GenBank/DDBJ databases">
        <title>Massive genome expansion in bonnet fungi (Mycena s.s.) driven by repeated elements and novel gene families across ecological guilds.</title>
        <authorList>
            <consortium name="Lawrence Berkeley National Laboratory"/>
            <person name="Harder C.B."/>
            <person name="Miyauchi S."/>
            <person name="Viragh M."/>
            <person name="Kuo A."/>
            <person name="Thoen E."/>
            <person name="Andreopoulos B."/>
            <person name="Lu D."/>
            <person name="Skrede I."/>
            <person name="Drula E."/>
            <person name="Henrissat B."/>
            <person name="Morin E."/>
            <person name="Kohler A."/>
            <person name="Barry K."/>
            <person name="LaButti K."/>
            <person name="Morin E."/>
            <person name="Salamov A."/>
            <person name="Lipzen A."/>
            <person name="Mereny Z."/>
            <person name="Hegedus B."/>
            <person name="Baldrian P."/>
            <person name="Stursova M."/>
            <person name="Weitz H."/>
            <person name="Taylor A."/>
            <person name="Grigoriev I.V."/>
            <person name="Nagy L.G."/>
            <person name="Martin F."/>
            <person name="Kauserud H."/>
        </authorList>
    </citation>
    <scope>NUCLEOTIDE SEQUENCE</scope>
    <source>
        <strain evidence="2">9284</strain>
    </source>
</reference>
<dbReference type="EMBL" id="JARKIF010000002">
    <property type="protein sequence ID" value="KAJ7647866.1"/>
    <property type="molecule type" value="Genomic_DNA"/>
</dbReference>
<keyword evidence="3" id="KW-1185">Reference proteome</keyword>
<evidence type="ECO:0000256" key="1">
    <source>
        <dbReference type="SAM" id="MobiDB-lite"/>
    </source>
</evidence>
<sequence length="239" mass="26510">MDVARLKIMDSQRFDPTRRSNRPNLTIRTGGNDDDEVASMASHIAEPATPISWITYEEPTLAASDSDSFSDSLEEEEETCSPPTSLKSSITLDEDSLDPKSIHQTDVFDKGTTIMTRTIIRPIPRSPLLSNGCLSRPSSPLGIFSRPSSPLKGLNLTSRPSSPINFGALNCFSSDAFAEEADYLQEKRALELEGRGALEVHVDRQVTTEVEMPWIVQKVVDPEGLRRRMMERRTTISSP</sequence>
<dbReference type="AlphaFoldDB" id="A0AAD7CGJ1"/>
<dbReference type="Proteomes" id="UP001221142">
    <property type="component" value="Unassembled WGS sequence"/>
</dbReference>
<accession>A0AAD7CGJ1</accession>
<gene>
    <name evidence="2" type="ORF">FB45DRAFT_210253</name>
</gene>
<evidence type="ECO:0000313" key="3">
    <source>
        <dbReference type="Proteomes" id="UP001221142"/>
    </source>
</evidence>
<name>A0AAD7CGJ1_9AGAR</name>
<comment type="caution">
    <text evidence="2">The sequence shown here is derived from an EMBL/GenBank/DDBJ whole genome shotgun (WGS) entry which is preliminary data.</text>
</comment>
<organism evidence="2 3">
    <name type="scientific">Roridomyces roridus</name>
    <dbReference type="NCBI Taxonomy" id="1738132"/>
    <lineage>
        <taxon>Eukaryota</taxon>
        <taxon>Fungi</taxon>
        <taxon>Dikarya</taxon>
        <taxon>Basidiomycota</taxon>
        <taxon>Agaricomycotina</taxon>
        <taxon>Agaricomycetes</taxon>
        <taxon>Agaricomycetidae</taxon>
        <taxon>Agaricales</taxon>
        <taxon>Marasmiineae</taxon>
        <taxon>Mycenaceae</taxon>
        <taxon>Roridomyces</taxon>
    </lineage>
</organism>